<comment type="caution">
    <text evidence="1">The sequence shown here is derived from an EMBL/GenBank/DDBJ whole genome shotgun (WGS) entry which is preliminary data.</text>
</comment>
<proteinExistence type="predicted"/>
<organism evidence="1 2">
    <name type="scientific">Papaver atlanticum</name>
    <dbReference type="NCBI Taxonomy" id="357466"/>
    <lineage>
        <taxon>Eukaryota</taxon>
        <taxon>Viridiplantae</taxon>
        <taxon>Streptophyta</taxon>
        <taxon>Embryophyta</taxon>
        <taxon>Tracheophyta</taxon>
        <taxon>Spermatophyta</taxon>
        <taxon>Magnoliopsida</taxon>
        <taxon>Ranunculales</taxon>
        <taxon>Papaveraceae</taxon>
        <taxon>Papaveroideae</taxon>
        <taxon>Papaver</taxon>
    </lineage>
</organism>
<protein>
    <submittedName>
        <fullName evidence="1">Uncharacterized protein</fullName>
    </submittedName>
</protein>
<accession>A0AAD4RZD9</accession>
<gene>
    <name evidence="1" type="ORF">MKW98_026066</name>
</gene>
<keyword evidence="2" id="KW-1185">Reference proteome</keyword>
<dbReference type="EMBL" id="JAJJMB010017069">
    <property type="protein sequence ID" value="KAI3842276.1"/>
    <property type="molecule type" value="Genomic_DNA"/>
</dbReference>
<reference evidence="1" key="1">
    <citation type="submission" date="2022-04" db="EMBL/GenBank/DDBJ databases">
        <title>A functionally conserved STORR gene fusion in Papaver species that diverged 16.8 million years ago.</title>
        <authorList>
            <person name="Catania T."/>
        </authorList>
    </citation>
    <scope>NUCLEOTIDE SEQUENCE</scope>
    <source>
        <strain evidence="1">S-188037</strain>
    </source>
</reference>
<evidence type="ECO:0000313" key="2">
    <source>
        <dbReference type="Proteomes" id="UP001202328"/>
    </source>
</evidence>
<sequence length="105" mass="12478">MDKRPRKRPRLAWEIPPPVPLPKELPAIYCWEEFMSGVGSRNTGAPLYYKSQIQNGYPPWRNDYKDGHYVFVIRENLTLRYKILSKMGEVLQYLEAVRCLEEFQT</sequence>
<evidence type="ECO:0000313" key="1">
    <source>
        <dbReference type="EMBL" id="KAI3842276.1"/>
    </source>
</evidence>
<dbReference type="AlphaFoldDB" id="A0AAD4RZD9"/>
<name>A0AAD4RZD9_9MAGN</name>
<dbReference type="Proteomes" id="UP001202328">
    <property type="component" value="Unassembled WGS sequence"/>
</dbReference>